<dbReference type="Pfam" id="PF04937">
    <property type="entry name" value="DUF659"/>
    <property type="match status" value="1"/>
</dbReference>
<feature type="compositionally biased region" description="Polar residues" evidence="1">
    <location>
        <begin position="879"/>
        <end position="888"/>
    </location>
</feature>
<dbReference type="EMBL" id="BJWL01000105">
    <property type="protein sequence ID" value="GFS30021.1"/>
    <property type="molecule type" value="Genomic_DNA"/>
</dbReference>
<evidence type="ECO:0000313" key="4">
    <source>
        <dbReference type="Proteomes" id="UP000585474"/>
    </source>
</evidence>
<dbReference type="PANTHER" id="PTHR32166">
    <property type="entry name" value="OSJNBA0013A04.12 PROTEIN"/>
    <property type="match status" value="1"/>
</dbReference>
<dbReference type="Pfam" id="PF14223">
    <property type="entry name" value="Retrotran_gag_2"/>
    <property type="match status" value="1"/>
</dbReference>
<evidence type="ECO:0000259" key="2">
    <source>
        <dbReference type="Pfam" id="PF04937"/>
    </source>
</evidence>
<organism evidence="3 4">
    <name type="scientific">Actinidia rufa</name>
    <dbReference type="NCBI Taxonomy" id="165716"/>
    <lineage>
        <taxon>Eukaryota</taxon>
        <taxon>Viridiplantae</taxon>
        <taxon>Streptophyta</taxon>
        <taxon>Embryophyta</taxon>
        <taxon>Tracheophyta</taxon>
        <taxon>Spermatophyta</taxon>
        <taxon>Magnoliopsida</taxon>
        <taxon>eudicotyledons</taxon>
        <taxon>Gunneridae</taxon>
        <taxon>Pentapetalae</taxon>
        <taxon>asterids</taxon>
        <taxon>Ericales</taxon>
        <taxon>Actinidiaceae</taxon>
        <taxon>Actinidia</taxon>
    </lineage>
</organism>
<feature type="region of interest" description="Disordered" evidence="1">
    <location>
        <begin position="1"/>
        <end position="70"/>
    </location>
</feature>
<dbReference type="OrthoDB" id="513620at2759"/>
<feature type="region of interest" description="Disordered" evidence="1">
    <location>
        <begin position="509"/>
        <end position="551"/>
    </location>
</feature>
<feature type="compositionally biased region" description="Polar residues" evidence="1">
    <location>
        <begin position="1"/>
        <end position="11"/>
    </location>
</feature>
<protein>
    <submittedName>
        <fullName evidence="3">HAT dimerization domain-containing protein</fullName>
    </submittedName>
</protein>
<accession>A0A7J0DAG0</accession>
<proteinExistence type="predicted"/>
<reference evidence="4" key="1">
    <citation type="submission" date="2019-07" db="EMBL/GenBank/DDBJ databases">
        <title>De Novo Assembly of kiwifruit Actinidia rufa.</title>
        <authorList>
            <person name="Sugita-Konishi S."/>
            <person name="Sato K."/>
            <person name="Mori E."/>
            <person name="Abe Y."/>
            <person name="Kisaki G."/>
            <person name="Hamano K."/>
            <person name="Suezawa K."/>
            <person name="Otani M."/>
            <person name="Fukuda T."/>
            <person name="Manabe T."/>
            <person name="Gomi K."/>
            <person name="Tabuchi M."/>
            <person name="Akimitsu K."/>
            <person name="Kataoka I."/>
        </authorList>
    </citation>
    <scope>NUCLEOTIDE SEQUENCE [LARGE SCALE GENOMIC DNA]</scope>
    <source>
        <strain evidence="4">cv. Fuchu</strain>
    </source>
</reference>
<feature type="compositionally biased region" description="Polar residues" evidence="1">
    <location>
        <begin position="1166"/>
        <end position="1183"/>
    </location>
</feature>
<feature type="compositionally biased region" description="Basic and acidic residues" evidence="1">
    <location>
        <begin position="12"/>
        <end position="32"/>
    </location>
</feature>
<dbReference type="SUPFAM" id="SSF53098">
    <property type="entry name" value="Ribonuclease H-like"/>
    <property type="match status" value="1"/>
</dbReference>
<dbReference type="AlphaFoldDB" id="A0A7J0DAG0"/>
<name>A0A7J0DAG0_9ERIC</name>
<feature type="region of interest" description="Disordered" evidence="1">
    <location>
        <begin position="874"/>
        <end position="906"/>
    </location>
</feature>
<feature type="compositionally biased region" description="Low complexity" evidence="1">
    <location>
        <begin position="48"/>
        <end position="58"/>
    </location>
</feature>
<evidence type="ECO:0000256" key="1">
    <source>
        <dbReference type="SAM" id="MobiDB-lite"/>
    </source>
</evidence>
<keyword evidence="4" id="KW-1185">Reference proteome</keyword>
<evidence type="ECO:0000313" key="3">
    <source>
        <dbReference type="EMBL" id="GFS30021.1"/>
    </source>
</evidence>
<dbReference type="InterPro" id="IPR007021">
    <property type="entry name" value="DUF659"/>
</dbReference>
<dbReference type="PANTHER" id="PTHR32166:SF74">
    <property type="entry name" value="OS05G0256350 PROTEIN"/>
    <property type="match status" value="1"/>
</dbReference>
<sequence length="1194" mass="135070">MSGASDNQVASSKKDPAWKYCHQHDPKNKDAVTYEEDDQEVRGRRVASKSNLSSWASSRPREKGPIDSYFTPDPEEVVQMKYDSFKVMIEAIGQYGPGMKAPSYHEVRVPLLKKEVERTKDVMKDHKIDWASHGCSIMADGWTDKRQRTLINFLVNCPKGSMFIESVDGSSYSKTGEKMCELISKFIEHIGPSNVVQVVTDSASNNVLAGRLLEAKYPHLFWTPCAAHCLDLMLEDIGKMPEIKRTVERAITLNSYIYTRPGVLNMMRQFTGHKELLRPAKTRFATSFITLSSIYKQKNNLRKMFNSDDWLSTKWAKEQQGKNIFRIVMMTTFWSSILYCLKISGPLVRVLRLVDGEKKPPMGYIYEAMDRAKESIAKAFNSVENKYKEVFKIIDARWDIQLHHPLHAAGYFLNPEFFYANPNIMTDMEVNSGLLQCIERLTPSPEIQDKISDELAKYRAADANFGRAMAIRQRTTKAPAEWWTTFGTSTPNLQKICFRASGVLEKMYPSRPSLGSTSRGRSRERAIDIEEEEANSEESEEADVEGYKSNDEDCDEDLLDSFLGGPRHWHLQSSMNLLRYVEKCKFPQDGSSSKSRRYIGRVGCLDFYAVCCGLRAECCEVRLRGKTGRDCEKGCELSNRVSSVVIHSFDSGLLISLRGRRLFLSSIRNSSTNRVGNGVRTRPHAPPEHRRIHLRVGFWKFLLLFGRSKIAEHSWGSMILLSATNYAIWKSRMEDFLFCKDLHDPLENKGDKPVTTKDEEWRKMNRKTIGLIRQCIGHEAKTSQNKALLMRRLVNLKLQREIIVTEHTSEFQNLVNQLTSVDLQFDDEMQALLLLSSLLENWEILVVSLSNSAPNGKLTTSMVMDALFNEEARRRKMGTTDQSESQALVSEGSRERGRGQGRGHHRACEGRVWMTNNTASRVVSRGSVRFCMADGSSVMLTEGELLSSCLARRMDKGSSRCIEVRKASAGGTWRIRNGTWRIRSSIRAQGDALGYVWKSDQTRVVQPVQDVQREVQRKETKSILRSCTAKGVTTPKRVSFALDLISGGDLSSWGAGHLGEKVQALLVWRCIHFGGKWSSPLMRLRYLECCLPVLWGSWIRSCQDGQLEDIGLPSNGMEGEIALAQQYSSELLQAELERTRMNTTCFVESIPLDSVPESAAAADASFQGSMDSPSRNSRGSQPVGSPGFSQLRRQ</sequence>
<feature type="domain" description="DUF659" evidence="2">
    <location>
        <begin position="102"/>
        <end position="250"/>
    </location>
</feature>
<comment type="caution">
    <text evidence="3">The sequence shown here is derived from an EMBL/GenBank/DDBJ whole genome shotgun (WGS) entry which is preliminary data.</text>
</comment>
<gene>
    <name evidence="3" type="ORF">Acr_00g0009720</name>
</gene>
<feature type="compositionally biased region" description="Acidic residues" evidence="1">
    <location>
        <begin position="529"/>
        <end position="544"/>
    </location>
</feature>
<feature type="region of interest" description="Disordered" evidence="1">
    <location>
        <begin position="1161"/>
        <end position="1194"/>
    </location>
</feature>
<dbReference type="InterPro" id="IPR012337">
    <property type="entry name" value="RNaseH-like_sf"/>
</dbReference>
<dbReference type="Proteomes" id="UP000585474">
    <property type="component" value="Unassembled WGS sequence"/>
</dbReference>